<sequence>MARLSLVSMKLSASAFQIPKKRLVNAKYKTPPKLIFLIYEKKSETSYRFHEHAVLRKDENVDATIYPVGDNPLQ</sequence>
<dbReference type="AlphaFoldDB" id="A0AAD5T3D6"/>
<organism evidence="1 2">
    <name type="scientific">Physocladia obscura</name>
    <dbReference type="NCBI Taxonomy" id="109957"/>
    <lineage>
        <taxon>Eukaryota</taxon>
        <taxon>Fungi</taxon>
        <taxon>Fungi incertae sedis</taxon>
        <taxon>Chytridiomycota</taxon>
        <taxon>Chytridiomycota incertae sedis</taxon>
        <taxon>Chytridiomycetes</taxon>
        <taxon>Chytridiales</taxon>
        <taxon>Chytriomycetaceae</taxon>
        <taxon>Physocladia</taxon>
    </lineage>
</organism>
<comment type="caution">
    <text evidence="1">The sequence shown here is derived from an EMBL/GenBank/DDBJ whole genome shotgun (WGS) entry which is preliminary data.</text>
</comment>
<dbReference type="EMBL" id="JADGJH010000477">
    <property type="protein sequence ID" value="KAJ3128180.1"/>
    <property type="molecule type" value="Genomic_DNA"/>
</dbReference>
<reference evidence="1" key="1">
    <citation type="submission" date="2020-05" db="EMBL/GenBank/DDBJ databases">
        <title>Phylogenomic resolution of chytrid fungi.</title>
        <authorList>
            <person name="Stajich J.E."/>
            <person name="Amses K."/>
            <person name="Simmons R."/>
            <person name="Seto K."/>
            <person name="Myers J."/>
            <person name="Bonds A."/>
            <person name="Quandt C.A."/>
            <person name="Barry K."/>
            <person name="Liu P."/>
            <person name="Grigoriev I."/>
            <person name="Longcore J.E."/>
            <person name="James T.Y."/>
        </authorList>
    </citation>
    <scope>NUCLEOTIDE SEQUENCE</scope>
    <source>
        <strain evidence="1">JEL0513</strain>
    </source>
</reference>
<accession>A0AAD5T3D6</accession>
<keyword evidence="2" id="KW-1185">Reference proteome</keyword>
<name>A0AAD5T3D6_9FUNG</name>
<dbReference type="Proteomes" id="UP001211907">
    <property type="component" value="Unassembled WGS sequence"/>
</dbReference>
<evidence type="ECO:0000313" key="2">
    <source>
        <dbReference type="Proteomes" id="UP001211907"/>
    </source>
</evidence>
<proteinExistence type="predicted"/>
<evidence type="ECO:0000313" key="1">
    <source>
        <dbReference type="EMBL" id="KAJ3128180.1"/>
    </source>
</evidence>
<gene>
    <name evidence="1" type="ORF">HK100_009336</name>
</gene>
<protein>
    <submittedName>
        <fullName evidence="1">Uncharacterized protein</fullName>
    </submittedName>
</protein>